<sequence length="218" mass="23415">MALQAHGAAFANHIEQCNERVPGGRMTIRTIVAVTGGALWLVGCAMPYTEPPAGAKTATVDFIRPLSSTNATILTFDDAKSCGNPRTALKPNDVTRPIRVLAGVPTALGATFIRTSGMLQYRCGVSATFVPQPGKQYKMTASYPTNAHVCRAGVVESDDGKSWHAFNVRYRMYQINQAWGTGSCPDLTDADVAFLRDKTRSEDGSTTLSDLSDLLTPQ</sequence>
<dbReference type="Proteomes" id="UP000077927">
    <property type="component" value="Chromosome 1"/>
</dbReference>
<dbReference type="KEGG" id="rin:ACS15_3528"/>
<name>A0AAC9BIW7_9RALS</name>
<dbReference type="AlphaFoldDB" id="A0AAC9BIW7"/>
<proteinExistence type="predicted"/>
<keyword evidence="1" id="KW-0472">Membrane</keyword>
<keyword evidence="1" id="KW-0449">Lipoprotein</keyword>
<organism evidence="1 2">
    <name type="scientific">Ralstonia insidiosa</name>
    <dbReference type="NCBI Taxonomy" id="190721"/>
    <lineage>
        <taxon>Bacteria</taxon>
        <taxon>Pseudomonadati</taxon>
        <taxon>Pseudomonadota</taxon>
        <taxon>Betaproteobacteria</taxon>
        <taxon>Burkholderiales</taxon>
        <taxon>Burkholderiaceae</taxon>
        <taxon>Ralstonia</taxon>
    </lineage>
</organism>
<accession>A0AAC9BIW7</accession>
<gene>
    <name evidence="1" type="ORF">ACS15_3528</name>
</gene>
<protein>
    <submittedName>
        <fullName evidence="1">Lipoprotein transmembrane</fullName>
    </submittedName>
</protein>
<evidence type="ECO:0000313" key="2">
    <source>
        <dbReference type="Proteomes" id="UP000077927"/>
    </source>
</evidence>
<reference evidence="1 2" key="1">
    <citation type="submission" date="2015-09" db="EMBL/GenBank/DDBJ databases">
        <authorList>
            <person name="Xu Y."/>
            <person name="Nagy A."/>
            <person name="Liu N.T."/>
            <person name="Nou X."/>
        </authorList>
    </citation>
    <scope>NUCLEOTIDE SEQUENCE [LARGE SCALE GENOMIC DNA]</scope>
    <source>
        <strain evidence="1 2">FC1138</strain>
    </source>
</reference>
<keyword evidence="1" id="KW-0812">Transmembrane</keyword>
<dbReference type="EMBL" id="CP012605">
    <property type="protein sequence ID" value="ANH75043.1"/>
    <property type="molecule type" value="Genomic_DNA"/>
</dbReference>
<evidence type="ECO:0000313" key="1">
    <source>
        <dbReference type="EMBL" id="ANH75043.1"/>
    </source>
</evidence>